<gene>
    <name evidence="2" type="ordered locus">Sfum_3718</name>
</gene>
<dbReference type="EMBL" id="CP000478">
    <property type="protein sequence ID" value="ABK19388.1"/>
    <property type="molecule type" value="Genomic_DNA"/>
</dbReference>
<organism evidence="2 3">
    <name type="scientific">Syntrophobacter fumaroxidans (strain DSM 10017 / MPOB)</name>
    <dbReference type="NCBI Taxonomy" id="335543"/>
    <lineage>
        <taxon>Bacteria</taxon>
        <taxon>Pseudomonadati</taxon>
        <taxon>Thermodesulfobacteriota</taxon>
        <taxon>Syntrophobacteria</taxon>
        <taxon>Syntrophobacterales</taxon>
        <taxon>Syntrophobacteraceae</taxon>
        <taxon>Syntrophobacter</taxon>
    </lineage>
</organism>
<feature type="domain" description="ApeI dehydratase-like" evidence="1">
    <location>
        <begin position="7"/>
        <end position="73"/>
    </location>
</feature>
<keyword evidence="3" id="KW-1185">Reference proteome</keyword>
<accession>A0LPN6</accession>
<reference evidence="2 3" key="1">
    <citation type="submission" date="2006-10" db="EMBL/GenBank/DDBJ databases">
        <title>Complete sequence of Syntrophobacter fumaroxidans MPOB.</title>
        <authorList>
            <consortium name="US DOE Joint Genome Institute"/>
            <person name="Copeland A."/>
            <person name="Lucas S."/>
            <person name="Lapidus A."/>
            <person name="Barry K."/>
            <person name="Detter J.C."/>
            <person name="Glavina del Rio T."/>
            <person name="Hammon N."/>
            <person name="Israni S."/>
            <person name="Pitluck S."/>
            <person name="Goltsman E.G."/>
            <person name="Martinez M."/>
            <person name="Schmutz J."/>
            <person name="Larimer F."/>
            <person name="Land M."/>
            <person name="Hauser L."/>
            <person name="Kyrpides N."/>
            <person name="Kim E."/>
            <person name="Boone D.R."/>
            <person name="Brockman F."/>
            <person name="Culley D."/>
            <person name="Ferry J."/>
            <person name="Gunsalus R."/>
            <person name="McInerney M.J."/>
            <person name="Morrison M."/>
            <person name="Plugge C."/>
            <person name="Rohlin L."/>
            <person name="Scholten J."/>
            <person name="Sieber J."/>
            <person name="Stams A.J.M."/>
            <person name="Worm P."/>
            <person name="Henstra A.M."/>
            <person name="Richardson P."/>
        </authorList>
    </citation>
    <scope>NUCLEOTIDE SEQUENCE [LARGE SCALE GENOMIC DNA]</scope>
    <source>
        <strain evidence="3">DSM 10017 / MPOB</strain>
    </source>
</reference>
<dbReference type="SUPFAM" id="SSF54637">
    <property type="entry name" value="Thioesterase/thiol ester dehydrase-isomerase"/>
    <property type="match status" value="1"/>
</dbReference>
<name>A0LPN6_SYNFM</name>
<dbReference type="Pfam" id="PF22818">
    <property type="entry name" value="ApeI-like"/>
    <property type="match status" value="1"/>
</dbReference>
<evidence type="ECO:0000313" key="3">
    <source>
        <dbReference type="Proteomes" id="UP000001784"/>
    </source>
</evidence>
<evidence type="ECO:0000313" key="2">
    <source>
        <dbReference type="EMBL" id="ABK19388.1"/>
    </source>
</evidence>
<dbReference type="Proteomes" id="UP000001784">
    <property type="component" value="Chromosome"/>
</dbReference>
<dbReference type="STRING" id="335543.Sfum_3718"/>
<dbReference type="AlphaFoldDB" id="A0LPN6"/>
<dbReference type="OrthoDB" id="9772788at2"/>
<dbReference type="InterPro" id="IPR054545">
    <property type="entry name" value="ApeI-like"/>
</dbReference>
<proteinExistence type="predicted"/>
<dbReference type="KEGG" id="sfu:Sfum_3718"/>
<dbReference type="RefSeq" id="WP_011700513.1">
    <property type="nucleotide sequence ID" value="NC_008554.1"/>
</dbReference>
<dbReference type="HOGENOM" id="CLU_167440_0_0_7"/>
<evidence type="ECO:0000259" key="1">
    <source>
        <dbReference type="Pfam" id="PF22818"/>
    </source>
</evidence>
<dbReference type="eggNOG" id="COG0764">
    <property type="taxonomic scope" value="Bacteria"/>
</dbReference>
<protein>
    <submittedName>
        <fullName evidence="2">Conserved hypothetical cytosolic protein</fullName>
    </submittedName>
</protein>
<dbReference type="Gene3D" id="3.10.129.10">
    <property type="entry name" value="Hotdog Thioesterase"/>
    <property type="match status" value="1"/>
</dbReference>
<sequence length="102" mass="11379">MPPNRSRHMSLEGTFVFDPEDRIYGDHFPGRPVVPGSMIVHAFTLAAAGLEFCSGPCAVRNFRFRRFIEPGEYSYHIEIAGDEMKCTLHDGHSVVATGVLVR</sequence>
<dbReference type="InterPro" id="IPR029069">
    <property type="entry name" value="HotDog_dom_sf"/>
</dbReference>
<dbReference type="InParanoid" id="A0LPN6"/>